<dbReference type="PANTHER" id="PTHR47957">
    <property type="entry name" value="ATP-DEPENDENT HELICASE HRQ1"/>
    <property type="match status" value="1"/>
</dbReference>
<dbReference type="Gene3D" id="3.40.50.300">
    <property type="entry name" value="P-loop containing nucleotide triphosphate hydrolases"/>
    <property type="match status" value="2"/>
</dbReference>
<protein>
    <submittedName>
        <fullName evidence="6">DEAD/DEAH box helicase</fullName>
    </submittedName>
</protein>
<comment type="caution">
    <text evidence="6">The sequence shown here is derived from an EMBL/GenBank/DDBJ whole genome shotgun (WGS) entry which is preliminary data.</text>
</comment>
<proteinExistence type="predicted"/>
<evidence type="ECO:0000313" key="6">
    <source>
        <dbReference type="EMBL" id="POF90860.1"/>
    </source>
</evidence>
<dbReference type="Proteomes" id="UP000237194">
    <property type="component" value="Unassembled WGS sequence"/>
</dbReference>
<evidence type="ECO:0000256" key="2">
    <source>
        <dbReference type="ARBA" id="ARBA00022840"/>
    </source>
</evidence>
<dbReference type="SMART" id="SM00490">
    <property type="entry name" value="HELICc"/>
    <property type="match status" value="1"/>
</dbReference>
<keyword evidence="6" id="KW-0378">Hydrolase</keyword>
<dbReference type="PROSITE" id="PS51192">
    <property type="entry name" value="HELICASE_ATP_BIND_1"/>
    <property type="match status" value="1"/>
</dbReference>
<dbReference type="InterPro" id="IPR027417">
    <property type="entry name" value="P-loop_NTPase"/>
</dbReference>
<organism evidence="6 7">
    <name type="scientific">Pseudomonas putida</name>
    <name type="common">Arthrobacter siderocapsulatus</name>
    <dbReference type="NCBI Taxonomy" id="303"/>
    <lineage>
        <taxon>Bacteria</taxon>
        <taxon>Pseudomonadati</taxon>
        <taxon>Pseudomonadota</taxon>
        <taxon>Gammaproteobacteria</taxon>
        <taxon>Pseudomonadales</taxon>
        <taxon>Pseudomonadaceae</taxon>
        <taxon>Pseudomonas</taxon>
    </lineage>
</organism>
<reference evidence="6 7" key="2">
    <citation type="submission" date="2018-03" db="EMBL/GenBank/DDBJ databases">
        <title>Draft genome of Pseudomonas putida strain KT-27.</title>
        <authorList>
            <person name="Yoshizawa S."/>
            <person name="Khan N.H."/>
            <person name="Nishimura M."/>
            <person name="Chiura H.X."/>
            <person name="Ogura Y."/>
            <person name="Hayashi T."/>
            <person name="Kogure K."/>
        </authorList>
    </citation>
    <scope>NUCLEOTIDE SEQUENCE [LARGE SCALE GENOMIC DNA]</scope>
    <source>
        <strain evidence="6 7">KT-27</strain>
    </source>
</reference>
<reference evidence="6 7" key="1">
    <citation type="submission" date="2016-08" db="EMBL/GenBank/DDBJ databases">
        <authorList>
            <person name="Seilhamer J.J."/>
        </authorList>
    </citation>
    <scope>NUCLEOTIDE SEQUENCE [LARGE SCALE GENOMIC DNA]</scope>
    <source>
        <strain evidence="6 7">KT-27</strain>
    </source>
</reference>
<evidence type="ECO:0000259" key="5">
    <source>
        <dbReference type="PROSITE" id="PS51194"/>
    </source>
</evidence>
<dbReference type="GO" id="GO:0003676">
    <property type="term" value="F:nucleic acid binding"/>
    <property type="evidence" value="ECO:0007669"/>
    <property type="project" value="InterPro"/>
</dbReference>
<dbReference type="GO" id="GO:0043138">
    <property type="term" value="F:3'-5' DNA helicase activity"/>
    <property type="evidence" value="ECO:0007669"/>
    <property type="project" value="TreeGrafter"/>
</dbReference>
<dbReference type="GO" id="GO:0006289">
    <property type="term" value="P:nucleotide-excision repair"/>
    <property type="evidence" value="ECO:0007669"/>
    <property type="project" value="TreeGrafter"/>
</dbReference>
<dbReference type="InterPro" id="IPR018973">
    <property type="entry name" value="MZB"/>
</dbReference>
<keyword evidence="2" id="KW-0067">ATP-binding</keyword>
<dbReference type="GO" id="GO:0005524">
    <property type="term" value="F:ATP binding"/>
    <property type="evidence" value="ECO:0007669"/>
    <property type="project" value="UniProtKB-KW"/>
</dbReference>
<dbReference type="PROSITE" id="PS51194">
    <property type="entry name" value="HELICASE_CTER"/>
    <property type="match status" value="1"/>
</dbReference>
<dbReference type="EMBL" id="MIND01000018">
    <property type="protein sequence ID" value="POF90860.1"/>
    <property type="molecule type" value="Genomic_DNA"/>
</dbReference>
<gene>
    <name evidence="6" type="ORF">BGP80_24100</name>
</gene>
<evidence type="ECO:0000313" key="7">
    <source>
        <dbReference type="Proteomes" id="UP000237194"/>
    </source>
</evidence>
<dbReference type="PANTHER" id="PTHR47957:SF3">
    <property type="entry name" value="ATP-DEPENDENT HELICASE HRQ1"/>
    <property type="match status" value="1"/>
</dbReference>
<sequence length="2101" mass="235413">MRFFRNLIEQSLERTREATLGVLGINHPGLRRHLSQSMVNELGADGCFLAPPVFEHTFGWQESDVRLRELQGELLSASLLETLERPYCRPDPDLPVEKRPYRFGRQQYPYVHQLQAWRTLLDQQPRSAVITTGTGSGKTECFMVPILEDLVREHERSETALVGVRALFLYPLNALINSQQERLDAWTHQYGNNIRFCLYNGKTEERADKVRKDQQQKPNQILSREQLRKEPAPILMTNATMLEYMLVRQVDNPILEISRQQQSLRWIVLDEAHSYVGSQAAELSLLLRRVVQAFGRQPEQIRFIATSATIAGADAKERLEHYLAGLAGISADQVEVIGGSRVWPDLAFGSPGKNVALPTVRDIEPESEISPARFEALCQSNISRRLRHAVISSAKPLDLNDLEAEVVDQLQGSNRLERQQEVLDWLDAMTGTYPAEKQPPFLKLRVHLFQRMLHGLWACVDPRCSAKSSHLQDWPFGNVYVTQRARCECHAPVYELGFCSDCKTPHLLAEDRNGELHQPSPYAGDEFALNHENGGEDAPPEVLTANAASTRLIIAGLPAAHEPYISITLDLESQKLGAVNAARNINLCLVKEGKEDSGKKEKDFACCSLCEHSTWGSSDFLRKAYLGAPFYVANAVPTVLEFCPDPDKEDCQGRSPEELPGRGRKLITFTDSRQGTARMAVRMQQEAERSRLRGLVFETLRNVQAKQDDVQAVQPAGYQQLLDAADLLEKLNQYDEAKKIRLQAESLVPPPITSVQISWQAMAQTLAACRDIDQFILRYNCYANPALFDGREGGLTMARLLLAREFSRRPKNQNSTETLGLIKVGYQGLEKVTTPPPLWVDTRAIPALGDANAPRSALTLDDWRDFLKVTLDFFVRENTFIPMENKMRRWMGSRFSPKALYSPKSDVQESSTIRKWPQIKPGTPHRLIKLLELATGLNRTMNADADKIDSWLEAAWLALVNAGILESSDTGHRLRLETLTFSLPSEGWVCPLTRRIFDTTFRGLTPYLPQKLLSQDYRCQKIQLPALSTLMPDGSPVPKQVQIRQLVAKDPAIAQLRQESLWTDISDRTVEGGFYYRTAEHSAQQSAKRLDDYVEEFKRGDINVLNCSTTMEMGVDIGGISAVVMNNLPPHPANYLQRAGRAGRRNEARAIAYTLCKADPHNQRAFTNPRWPFVTAIPAPSITLSSARIVQRHVNSLLLALFLRMHSSNDGDRTKLTLHWFFAPDDSPGQQFMAWLTASPDEFESAAKQLVRGTCLEGRALSSITGETRLAMRDLEERWLGEYRNINHKLQAASDGPYKRALALEKQRHENEYLLRYLASSAFLPGYGFPTDVVSLKTYNVEDFLHQQRKSDASREDSIFDNKEMPSRSLNIAIREYAPGAQVVIDGRVYRSAGVSLQWHADGQVNEAQKFDIAWRCPECGNTGVIENAYTNSEGLCCSHCTTPIPLSERRMVLRPGGFVTDFYEETTNDVTSQKFIRIERPRIQLNGESISLPDQRCGFVRFGHDGSVFHHSSGEHEKGYAVCMTCGRAESMLASGEVPKDLQPDKAHRPVGGLAGSRKERDCSGEAVKANLHLGYQIRTDVLEIFLKNPLTGEWLTDTARGRLIATTLGVAIRDVIAEKLGIASSEMGFSHRLDRDRDGGQGRSVIQLFDEVSGGAGFVLAGLGDIPQLLTETKERLRCPANCENVCSHCLASQDSRVEREELDRKLALQWLSESQLVEHLGLPDIFAGLHGARHCSVGPLRELSSVINSLDRRDQTASVLVCLHGDHQDWDLDHPRVRGQILTWAIVERLKVRVGIADPALLSVEQKETLALLARLGVELIELQAETSQAPHLVVQLSSQAGVRSLYSSMSSVGVPGADWLQGHADVVWVTSKLMPAVTGNTIDSSTWSQHPQGARIVEVTSELDGPMNTLKKRIATLIDAQMPELASLIANDQAVSISYSDRYLKSPWSLMLLSNFLELFRSEKLQSLSVQTLAPSGSQPSYLLSHDWMRADDQEAILELWLKSQFDIAPNINVMSSPRDLLHCRVITVNWGSGTTSKILLDQGMGYWRGRMPYREQMGFDFNVSPHEQALQMLDKLSSVHMQQSGEWPTYISCSMS</sequence>
<dbReference type="SUPFAM" id="SSF52540">
    <property type="entry name" value="P-loop containing nucleoside triphosphate hydrolases"/>
    <property type="match status" value="1"/>
</dbReference>
<evidence type="ECO:0000259" key="4">
    <source>
        <dbReference type="PROSITE" id="PS51192"/>
    </source>
</evidence>
<evidence type="ECO:0000256" key="1">
    <source>
        <dbReference type="ARBA" id="ARBA00022741"/>
    </source>
</evidence>
<dbReference type="Pfam" id="PF00271">
    <property type="entry name" value="Helicase_C"/>
    <property type="match status" value="1"/>
</dbReference>
<dbReference type="Pfam" id="PF09369">
    <property type="entry name" value="MZB"/>
    <property type="match status" value="1"/>
</dbReference>
<feature type="compositionally biased region" description="Basic and acidic residues" evidence="3">
    <location>
        <begin position="1540"/>
        <end position="1549"/>
    </location>
</feature>
<dbReference type="Pfam" id="PF00270">
    <property type="entry name" value="DEAD"/>
    <property type="match status" value="1"/>
</dbReference>
<keyword evidence="6" id="KW-0347">Helicase</keyword>
<dbReference type="SMART" id="SM00487">
    <property type="entry name" value="DEXDc"/>
    <property type="match status" value="1"/>
</dbReference>
<name>A0A2S3WIU2_PSEPU</name>
<dbReference type="InterPro" id="IPR014001">
    <property type="entry name" value="Helicase_ATP-bd"/>
</dbReference>
<dbReference type="InterPro" id="IPR011545">
    <property type="entry name" value="DEAD/DEAH_box_helicase_dom"/>
</dbReference>
<feature type="domain" description="Helicase C-terminal" evidence="5">
    <location>
        <begin position="1042"/>
        <end position="1198"/>
    </location>
</feature>
<dbReference type="InterPro" id="IPR001650">
    <property type="entry name" value="Helicase_C-like"/>
</dbReference>
<accession>A0A2S3WIU2</accession>
<dbReference type="GO" id="GO:0036297">
    <property type="term" value="P:interstrand cross-link repair"/>
    <property type="evidence" value="ECO:0007669"/>
    <property type="project" value="TreeGrafter"/>
</dbReference>
<feature type="region of interest" description="Disordered" evidence="3">
    <location>
        <begin position="1540"/>
        <end position="1561"/>
    </location>
</feature>
<keyword evidence="1" id="KW-0547">Nucleotide-binding</keyword>
<dbReference type="RefSeq" id="WP_103438628.1">
    <property type="nucleotide sequence ID" value="NZ_MIND01000018.1"/>
</dbReference>
<evidence type="ECO:0000256" key="3">
    <source>
        <dbReference type="SAM" id="MobiDB-lite"/>
    </source>
</evidence>
<feature type="domain" description="Helicase ATP-binding" evidence="4">
    <location>
        <begin position="119"/>
        <end position="328"/>
    </location>
</feature>